<dbReference type="PROSITE" id="PS00061">
    <property type="entry name" value="ADH_SHORT"/>
    <property type="match status" value="1"/>
</dbReference>
<dbReference type="AlphaFoldDB" id="A0A7I4BIA3"/>
<organism evidence="1 2">
    <name type="scientific">Physcomitrium patens</name>
    <name type="common">Spreading-leaved earth moss</name>
    <name type="synonym">Physcomitrella patens</name>
    <dbReference type="NCBI Taxonomy" id="3218"/>
    <lineage>
        <taxon>Eukaryota</taxon>
        <taxon>Viridiplantae</taxon>
        <taxon>Streptophyta</taxon>
        <taxon>Embryophyta</taxon>
        <taxon>Bryophyta</taxon>
        <taxon>Bryophytina</taxon>
        <taxon>Bryopsida</taxon>
        <taxon>Funariidae</taxon>
        <taxon>Funariales</taxon>
        <taxon>Funariaceae</taxon>
        <taxon>Physcomitrium</taxon>
    </lineage>
</organism>
<keyword evidence="2" id="KW-1185">Reference proteome</keyword>
<protein>
    <recommendedName>
        <fullName evidence="3">Protochlorophyllide reductase</fullName>
    </recommendedName>
</protein>
<evidence type="ECO:0000313" key="2">
    <source>
        <dbReference type="Proteomes" id="UP000006727"/>
    </source>
</evidence>
<sequence>MGQSIGTLFGGNLNVLGLGNSITADEVTKNLNLEDYTAIVTGGSSGLGRECARVLAKRGAHVVLAARRADVLLDVKSLIIAETPTARVECMPLNLTDMNNNGGIFAKQFTPTDDGIEVMWATHVLGHYALTMMLMDKLKDTAAESGIEGRIMFTGSEAHRITYEGGINFEALTNPNLYSAYQAYGQSKVGDILLSRMIGQQLKVSSTYSTFEFTKSREGVNVVANSGHPGAVKTALGQNFFEKGTTEVGSNVSKPFIKSANEGAANLLYVATSPELKGVSGKYFSDRKEIQPSSYASDDALGEKAIQYCEQFMNSKLAAK</sequence>
<dbReference type="InParanoid" id="A0A7I4BIA3"/>
<name>A0A7I4BIA3_PHYPA</name>
<evidence type="ECO:0008006" key="3">
    <source>
        <dbReference type="Google" id="ProtNLM"/>
    </source>
</evidence>
<dbReference type="SUPFAM" id="SSF51735">
    <property type="entry name" value="NAD(P)-binding Rossmann-fold domains"/>
    <property type="match status" value="1"/>
</dbReference>
<dbReference type="Pfam" id="PF00106">
    <property type="entry name" value="adh_short"/>
    <property type="match status" value="1"/>
</dbReference>
<dbReference type="EnsemblPlants" id="Pp3c18_15700V3.2">
    <property type="protein sequence ID" value="Pp3c18_15700V3.2"/>
    <property type="gene ID" value="Pp3c18_15700"/>
</dbReference>
<reference evidence="1 2" key="2">
    <citation type="journal article" date="2018" name="Plant J.">
        <title>The Physcomitrella patens chromosome-scale assembly reveals moss genome structure and evolution.</title>
        <authorList>
            <person name="Lang D."/>
            <person name="Ullrich K.K."/>
            <person name="Murat F."/>
            <person name="Fuchs J."/>
            <person name="Jenkins J."/>
            <person name="Haas F.B."/>
            <person name="Piednoel M."/>
            <person name="Gundlach H."/>
            <person name="Van Bel M."/>
            <person name="Meyberg R."/>
            <person name="Vives C."/>
            <person name="Morata J."/>
            <person name="Symeonidi A."/>
            <person name="Hiss M."/>
            <person name="Muchero W."/>
            <person name="Kamisugi Y."/>
            <person name="Saleh O."/>
            <person name="Blanc G."/>
            <person name="Decker E.L."/>
            <person name="van Gessel N."/>
            <person name="Grimwood J."/>
            <person name="Hayes R.D."/>
            <person name="Graham S.W."/>
            <person name="Gunter L.E."/>
            <person name="McDaniel S.F."/>
            <person name="Hoernstein S.N.W."/>
            <person name="Larsson A."/>
            <person name="Li F.W."/>
            <person name="Perroud P.F."/>
            <person name="Phillips J."/>
            <person name="Ranjan P."/>
            <person name="Rokshar D.S."/>
            <person name="Rothfels C.J."/>
            <person name="Schneider L."/>
            <person name="Shu S."/>
            <person name="Stevenson D.W."/>
            <person name="Thummler F."/>
            <person name="Tillich M."/>
            <person name="Villarreal Aguilar J.C."/>
            <person name="Widiez T."/>
            <person name="Wong G.K."/>
            <person name="Wymore A."/>
            <person name="Zhang Y."/>
            <person name="Zimmer A.D."/>
            <person name="Quatrano R.S."/>
            <person name="Mayer K.F.X."/>
            <person name="Goodstein D."/>
            <person name="Casacuberta J.M."/>
            <person name="Vandepoele K."/>
            <person name="Reski R."/>
            <person name="Cuming A.C."/>
            <person name="Tuskan G.A."/>
            <person name="Maumus F."/>
            <person name="Salse J."/>
            <person name="Schmutz J."/>
            <person name="Rensing S.A."/>
        </authorList>
    </citation>
    <scope>NUCLEOTIDE SEQUENCE [LARGE SCALE GENOMIC DNA]</scope>
    <source>
        <strain evidence="1 2">cv. Gransden 2004</strain>
    </source>
</reference>
<dbReference type="EMBL" id="ABEU02000018">
    <property type="status" value="NOT_ANNOTATED_CDS"/>
    <property type="molecule type" value="Genomic_DNA"/>
</dbReference>
<reference evidence="1 2" key="1">
    <citation type="journal article" date="2008" name="Science">
        <title>The Physcomitrella genome reveals evolutionary insights into the conquest of land by plants.</title>
        <authorList>
            <person name="Rensing S."/>
            <person name="Lang D."/>
            <person name="Zimmer A."/>
            <person name="Terry A."/>
            <person name="Salamov A."/>
            <person name="Shapiro H."/>
            <person name="Nishiyama T."/>
            <person name="Perroud P.-F."/>
            <person name="Lindquist E."/>
            <person name="Kamisugi Y."/>
            <person name="Tanahashi T."/>
            <person name="Sakakibara K."/>
            <person name="Fujita T."/>
            <person name="Oishi K."/>
            <person name="Shin-I T."/>
            <person name="Kuroki Y."/>
            <person name="Toyoda A."/>
            <person name="Suzuki Y."/>
            <person name="Hashimoto A."/>
            <person name="Yamaguchi K."/>
            <person name="Sugano A."/>
            <person name="Kohara Y."/>
            <person name="Fujiyama A."/>
            <person name="Anterola A."/>
            <person name="Aoki S."/>
            <person name="Ashton N."/>
            <person name="Barbazuk W.B."/>
            <person name="Barker E."/>
            <person name="Bennetzen J."/>
            <person name="Bezanilla M."/>
            <person name="Blankenship R."/>
            <person name="Cho S.H."/>
            <person name="Dutcher S."/>
            <person name="Estelle M."/>
            <person name="Fawcett J.A."/>
            <person name="Gundlach H."/>
            <person name="Hanada K."/>
            <person name="Heyl A."/>
            <person name="Hicks K.A."/>
            <person name="Hugh J."/>
            <person name="Lohr M."/>
            <person name="Mayer K."/>
            <person name="Melkozernov A."/>
            <person name="Murata T."/>
            <person name="Nelson D."/>
            <person name="Pils B."/>
            <person name="Prigge M."/>
            <person name="Reiss B."/>
            <person name="Renner T."/>
            <person name="Rombauts S."/>
            <person name="Rushton P."/>
            <person name="Sanderfoot A."/>
            <person name="Schween G."/>
            <person name="Shiu S.-H."/>
            <person name="Stueber K."/>
            <person name="Theodoulou F.L."/>
            <person name="Tu H."/>
            <person name="Van de Peer Y."/>
            <person name="Verrier P.J."/>
            <person name="Waters E."/>
            <person name="Wood A."/>
            <person name="Yang L."/>
            <person name="Cove D."/>
            <person name="Cuming A."/>
            <person name="Hasebe M."/>
            <person name="Lucas S."/>
            <person name="Mishler D.B."/>
            <person name="Reski R."/>
            <person name="Grigoriev I."/>
            <person name="Quatrano R.S."/>
            <person name="Boore J.L."/>
        </authorList>
    </citation>
    <scope>NUCLEOTIDE SEQUENCE [LARGE SCALE GENOMIC DNA]</scope>
    <source>
        <strain evidence="1 2">cv. Gransden 2004</strain>
    </source>
</reference>
<dbReference type="Gramene" id="Pp3c18_15700V3.2">
    <property type="protein sequence ID" value="Pp3c18_15700V3.2"/>
    <property type="gene ID" value="Pp3c18_15700"/>
</dbReference>
<dbReference type="InterPro" id="IPR036291">
    <property type="entry name" value="NAD(P)-bd_dom_sf"/>
</dbReference>
<proteinExistence type="predicted"/>
<dbReference type="PRINTS" id="PR00081">
    <property type="entry name" value="GDHRDH"/>
</dbReference>
<evidence type="ECO:0000313" key="1">
    <source>
        <dbReference type="EnsemblPlants" id="Pp3c18_15700V3.2"/>
    </source>
</evidence>
<dbReference type="InterPro" id="IPR020904">
    <property type="entry name" value="Sc_DH/Rdtase_CS"/>
</dbReference>
<dbReference type="Gene3D" id="3.40.50.720">
    <property type="entry name" value="NAD(P)-binding Rossmann-like Domain"/>
    <property type="match status" value="1"/>
</dbReference>
<dbReference type="Proteomes" id="UP000006727">
    <property type="component" value="Chromosome 18"/>
</dbReference>
<dbReference type="PANTHER" id="PTHR48476">
    <property type="entry name" value="SHORT-CHAIN DEHYDROGENASE TIC 32, CHLOROPLASTIC-LIKE"/>
    <property type="match status" value="1"/>
</dbReference>
<accession>A0A7I4BIA3</accession>
<reference evidence="1" key="3">
    <citation type="submission" date="2020-12" db="UniProtKB">
        <authorList>
            <consortium name="EnsemblPlants"/>
        </authorList>
    </citation>
    <scope>IDENTIFICATION</scope>
</reference>
<dbReference type="PANTHER" id="PTHR48476:SF1">
    <property type="entry name" value="SHORT-CHAIN DEHYDROGENASE TIC 32, CHLOROPLASTIC-LIKE"/>
    <property type="match status" value="1"/>
</dbReference>
<dbReference type="InterPro" id="IPR002347">
    <property type="entry name" value="SDR_fam"/>
</dbReference>
<dbReference type="InterPro" id="IPR055280">
    <property type="entry name" value="TIC32"/>
</dbReference>